<dbReference type="InParanoid" id="G3PAE0"/>
<dbReference type="Bgee" id="ENSGACG00000011011">
    <property type="expression patterns" value="Expressed in camera-type eye"/>
</dbReference>
<dbReference type="AlphaFoldDB" id="G3PAE0"/>
<name>G3PAE0_GASAC</name>
<dbReference type="Ensembl" id="ENSGACT00000014590.1">
    <property type="protein sequence ID" value="ENSGACP00000014564.1"/>
    <property type="gene ID" value="ENSGACG00000011011.1"/>
</dbReference>
<reference evidence="1" key="1">
    <citation type="submission" date="2006-01" db="EMBL/GenBank/DDBJ databases">
        <authorList>
            <person name="Lindblad-Toh K."/>
            <person name="Mauceli E."/>
            <person name="Grabherr M."/>
            <person name="Chang J.L."/>
            <person name="Lander E.S."/>
        </authorList>
    </citation>
    <scope>NUCLEOTIDE SEQUENCE [LARGE SCALE GENOMIC DNA]</scope>
</reference>
<reference evidence="1" key="2">
    <citation type="submission" date="2024-04" db="UniProtKB">
        <authorList>
            <consortium name="Ensembl"/>
        </authorList>
    </citation>
    <scope>IDENTIFICATION</scope>
</reference>
<accession>G3PAE0</accession>
<proteinExistence type="predicted"/>
<sequence>MGDPCQFQWDVLGRAVHNAGGKADAPALSKVKHNMPAATLDMGFTAVAVAMAEFIPVRHFSFSESVSSNPAYFLISATKLWTLEQCIRISACIQHLC</sequence>
<evidence type="ECO:0000313" key="1">
    <source>
        <dbReference type="Ensembl" id="ENSGACP00000014564.1"/>
    </source>
</evidence>
<organism evidence="1">
    <name type="scientific">Gasterosteus aculeatus</name>
    <name type="common">Three-spined stickleback</name>
    <dbReference type="NCBI Taxonomy" id="69293"/>
    <lineage>
        <taxon>Eukaryota</taxon>
        <taxon>Metazoa</taxon>
        <taxon>Chordata</taxon>
        <taxon>Craniata</taxon>
        <taxon>Vertebrata</taxon>
        <taxon>Euteleostomi</taxon>
        <taxon>Actinopterygii</taxon>
        <taxon>Neopterygii</taxon>
        <taxon>Teleostei</taxon>
        <taxon>Neoteleostei</taxon>
        <taxon>Acanthomorphata</taxon>
        <taxon>Eupercaria</taxon>
        <taxon>Perciformes</taxon>
        <taxon>Cottioidei</taxon>
        <taxon>Gasterosteales</taxon>
        <taxon>Gasterosteidae</taxon>
        <taxon>Gasterosteus</taxon>
    </lineage>
</organism>
<protein>
    <submittedName>
        <fullName evidence="1">Uncharacterized protein</fullName>
    </submittedName>
</protein>